<dbReference type="Proteomes" id="UP001066276">
    <property type="component" value="Chromosome 6"/>
</dbReference>
<proteinExistence type="inferred from homology"/>
<feature type="compositionally biased region" description="Polar residues" evidence="6">
    <location>
        <begin position="737"/>
        <end position="746"/>
    </location>
</feature>
<dbReference type="GO" id="GO:0000226">
    <property type="term" value="P:microtubule cytoskeleton organization"/>
    <property type="evidence" value="ECO:0007669"/>
    <property type="project" value="TreeGrafter"/>
</dbReference>
<feature type="compositionally biased region" description="Basic and acidic residues" evidence="6">
    <location>
        <begin position="104"/>
        <end position="113"/>
    </location>
</feature>
<dbReference type="GO" id="GO:0036064">
    <property type="term" value="C:ciliary basal body"/>
    <property type="evidence" value="ECO:0007669"/>
    <property type="project" value="TreeGrafter"/>
</dbReference>
<evidence type="ECO:0008006" key="9">
    <source>
        <dbReference type="Google" id="ProtNLM"/>
    </source>
</evidence>
<feature type="region of interest" description="Disordered" evidence="6">
    <location>
        <begin position="731"/>
        <end position="750"/>
    </location>
</feature>
<comment type="caution">
    <text evidence="7">The sequence shown here is derived from an EMBL/GenBank/DDBJ whole genome shotgun (WGS) entry which is preliminary data.</text>
</comment>
<feature type="compositionally biased region" description="Basic and acidic residues" evidence="6">
    <location>
        <begin position="671"/>
        <end position="689"/>
    </location>
</feature>
<sequence>MAGGTLQCIQSVPENRKLRRLPQLPTANGSLPHLNFRVLCESAAGCSSAAWWRRRAKLGRMKSPSLSLDCIGSPGSQPTEDPVSVTPASGPFTPTGASGSDSCENSRPRDTNRTRRKKKRKNRRLVINLSNCKYESVRRAARRYGLRESCDTNDWSLFWTDCSVSLDRALDMKGYQKINHFPGMSEICRKDTLARNMSRMQKLFPKEYHLLPRTWCLPADYGDLQAYGRARKHKTYICKPDTGCQGRGIFITRSLKDIGTGEDMICQLYISKPFIVDGFKFDLRVYVLVTSCDPLRIFVYNEGLARFATTCYSDPSQNNLDEVCMHLTNYSINKHSENFIRDDDSGSKRKLSTINKYLQDHGYDTVRIWADIEDVIIKTLISAHPTIKHNYTSCFPSHSAGSACFEILGFDILLDRKLRPWLLEVNHSPSFSTDSRLDREVKDALLYDTLVLINLGACSKKKVLEEERQRVRDRLNPPGTSKESRVEKQKSVPVAWLEQVELHEEKNMGGFRRIYPTKDAEKYEKFFQQSSSIFQETAASKARGQCARQQLQELRLKQELKVIQPKVRKGEQLGESAAEKIPSRRDSRLHRAAMARGTRQLLHNSDSCTGSLPPKSSSSNKSTDSSPLWQPLSEHHHSRAQTSQPPETSAVGHSSSVPNIRSKNFSITERQPGRDNEPQHCGGDAHRSAPDATLGSLLIKRTDLSINHEHLNLFLSPSVPVQLVLKRAMASKDASRGHSSAPQTLPANRWRQDQVSQLCEGGSPGSSLLAQESPPPLGNVPLQVWKSIDPGSRERSLEDCEMLRKQRLGPTEELPIVHEEQSRKPQHGHRARSAVHLRRLGQGDRQKLELAESHLVMPNTSTLLNLLVVSRPAPLFQRPGLGVHTRRAPHTGDIVRGRL</sequence>
<keyword evidence="5" id="KW-0067">ATP-binding</keyword>
<evidence type="ECO:0000256" key="3">
    <source>
        <dbReference type="ARBA" id="ARBA00022701"/>
    </source>
</evidence>
<organism evidence="7 8">
    <name type="scientific">Pleurodeles waltl</name>
    <name type="common">Iberian ribbed newt</name>
    <dbReference type="NCBI Taxonomy" id="8319"/>
    <lineage>
        <taxon>Eukaryota</taxon>
        <taxon>Metazoa</taxon>
        <taxon>Chordata</taxon>
        <taxon>Craniata</taxon>
        <taxon>Vertebrata</taxon>
        <taxon>Euteleostomi</taxon>
        <taxon>Amphibia</taxon>
        <taxon>Batrachia</taxon>
        <taxon>Caudata</taxon>
        <taxon>Salamandroidea</taxon>
        <taxon>Salamandridae</taxon>
        <taxon>Pleurodelinae</taxon>
        <taxon>Pleurodeles</taxon>
    </lineage>
</organism>
<dbReference type="SUPFAM" id="SSF56059">
    <property type="entry name" value="Glutathione synthetase ATP-binding domain-like"/>
    <property type="match status" value="1"/>
</dbReference>
<feature type="compositionally biased region" description="Low complexity" evidence="6">
    <location>
        <begin position="607"/>
        <end position="628"/>
    </location>
</feature>
<dbReference type="InterPro" id="IPR004344">
    <property type="entry name" value="TTL/TTLL_fam"/>
</dbReference>
<evidence type="ECO:0000256" key="2">
    <source>
        <dbReference type="ARBA" id="ARBA00022598"/>
    </source>
</evidence>
<feature type="region of interest" description="Disordered" evidence="6">
    <location>
        <begin position="880"/>
        <end position="899"/>
    </location>
</feature>
<dbReference type="GO" id="GO:0005524">
    <property type="term" value="F:ATP binding"/>
    <property type="evidence" value="ECO:0007669"/>
    <property type="project" value="UniProtKB-KW"/>
</dbReference>
<dbReference type="PANTHER" id="PTHR12241">
    <property type="entry name" value="TUBULIN POLYGLUTAMYLASE"/>
    <property type="match status" value="1"/>
</dbReference>
<dbReference type="GO" id="GO:0015631">
    <property type="term" value="F:tubulin binding"/>
    <property type="evidence" value="ECO:0007669"/>
    <property type="project" value="TreeGrafter"/>
</dbReference>
<evidence type="ECO:0000256" key="5">
    <source>
        <dbReference type="ARBA" id="ARBA00022840"/>
    </source>
</evidence>
<evidence type="ECO:0000256" key="1">
    <source>
        <dbReference type="ARBA" id="ARBA00006820"/>
    </source>
</evidence>
<dbReference type="Gene3D" id="3.30.470.20">
    <property type="entry name" value="ATP-grasp fold, B domain"/>
    <property type="match status" value="1"/>
</dbReference>
<feature type="region of interest" description="Disordered" evidence="6">
    <location>
        <begin position="64"/>
        <end position="121"/>
    </location>
</feature>
<name>A0AAV7Q5P4_PLEWA</name>
<dbReference type="FunFam" id="3.30.470.20:FF:000009">
    <property type="entry name" value="tubulin polyglutamylase TTLL5 isoform X1"/>
    <property type="match status" value="1"/>
</dbReference>
<dbReference type="AlphaFoldDB" id="A0AAV7Q5P4"/>
<keyword evidence="8" id="KW-1185">Reference proteome</keyword>
<evidence type="ECO:0000256" key="6">
    <source>
        <dbReference type="SAM" id="MobiDB-lite"/>
    </source>
</evidence>
<feature type="compositionally biased region" description="Polar residues" evidence="6">
    <location>
        <begin position="640"/>
        <end position="669"/>
    </location>
</feature>
<protein>
    <recommendedName>
        <fullName evidence="9">Tubulin polyglutamylase TTLL6</fullName>
    </recommendedName>
</protein>
<dbReference type="GO" id="GO:0070740">
    <property type="term" value="F:tubulin-glutamic acid ligase activity"/>
    <property type="evidence" value="ECO:0007669"/>
    <property type="project" value="TreeGrafter"/>
</dbReference>
<keyword evidence="4" id="KW-0547">Nucleotide-binding</keyword>
<dbReference type="GO" id="GO:0005874">
    <property type="term" value="C:microtubule"/>
    <property type="evidence" value="ECO:0007669"/>
    <property type="project" value="UniProtKB-KW"/>
</dbReference>
<dbReference type="PROSITE" id="PS51221">
    <property type="entry name" value="TTL"/>
    <property type="match status" value="1"/>
</dbReference>
<dbReference type="Pfam" id="PF03133">
    <property type="entry name" value="TTL"/>
    <property type="match status" value="1"/>
</dbReference>
<dbReference type="EMBL" id="JANPWB010000010">
    <property type="protein sequence ID" value="KAJ1135599.1"/>
    <property type="molecule type" value="Genomic_DNA"/>
</dbReference>
<evidence type="ECO:0000313" key="7">
    <source>
        <dbReference type="EMBL" id="KAJ1135599.1"/>
    </source>
</evidence>
<gene>
    <name evidence="7" type="ORF">NDU88_002037</name>
</gene>
<evidence type="ECO:0000256" key="4">
    <source>
        <dbReference type="ARBA" id="ARBA00022741"/>
    </source>
</evidence>
<accession>A0AAV7Q5P4</accession>
<reference evidence="7" key="1">
    <citation type="journal article" date="2022" name="bioRxiv">
        <title>Sequencing and chromosome-scale assembly of the giantPleurodeles waltlgenome.</title>
        <authorList>
            <person name="Brown T."/>
            <person name="Elewa A."/>
            <person name="Iarovenko S."/>
            <person name="Subramanian E."/>
            <person name="Araus A.J."/>
            <person name="Petzold A."/>
            <person name="Susuki M."/>
            <person name="Suzuki K.-i.T."/>
            <person name="Hayashi T."/>
            <person name="Toyoda A."/>
            <person name="Oliveira C."/>
            <person name="Osipova E."/>
            <person name="Leigh N.D."/>
            <person name="Simon A."/>
            <person name="Yun M.H."/>
        </authorList>
    </citation>
    <scope>NUCLEOTIDE SEQUENCE</scope>
    <source>
        <strain evidence="7">20211129_DDA</strain>
        <tissue evidence="7">Liver</tissue>
    </source>
</reference>
<evidence type="ECO:0000313" key="8">
    <source>
        <dbReference type="Proteomes" id="UP001066276"/>
    </source>
</evidence>
<feature type="region of interest" description="Disordered" evidence="6">
    <location>
        <begin position="597"/>
        <end position="690"/>
    </location>
</feature>
<feature type="region of interest" description="Disordered" evidence="6">
    <location>
        <begin position="757"/>
        <end position="783"/>
    </location>
</feature>
<comment type="similarity">
    <text evidence="1">Belongs to the tubulin--tyrosine ligase family.</text>
</comment>
<keyword evidence="2" id="KW-0436">Ligase</keyword>
<dbReference type="PANTHER" id="PTHR12241:SF96">
    <property type="entry name" value="TUBULIN POLYGLUTAMYLASE TTLL6"/>
    <property type="match status" value="1"/>
</dbReference>
<keyword evidence="3" id="KW-0493">Microtubule</keyword>